<reference evidence="1" key="2">
    <citation type="journal article" date="2022" name="New Phytol.">
        <title>Evolutionary transition to the ectomycorrhizal habit in the genomes of a hyperdiverse lineage of mushroom-forming fungi.</title>
        <authorList>
            <person name="Looney B."/>
            <person name="Miyauchi S."/>
            <person name="Morin E."/>
            <person name="Drula E."/>
            <person name="Courty P.E."/>
            <person name="Kohler A."/>
            <person name="Kuo A."/>
            <person name="LaButti K."/>
            <person name="Pangilinan J."/>
            <person name="Lipzen A."/>
            <person name="Riley R."/>
            <person name="Andreopoulos W."/>
            <person name="He G."/>
            <person name="Johnson J."/>
            <person name="Nolan M."/>
            <person name="Tritt A."/>
            <person name="Barry K.W."/>
            <person name="Grigoriev I.V."/>
            <person name="Nagy L.G."/>
            <person name="Hibbett D."/>
            <person name="Henrissat B."/>
            <person name="Matheny P.B."/>
            <person name="Labbe J."/>
            <person name="Martin F.M."/>
        </authorList>
    </citation>
    <scope>NUCLEOTIDE SEQUENCE</scope>
    <source>
        <strain evidence="1">EC-137</strain>
    </source>
</reference>
<comment type="caution">
    <text evidence="1">The sequence shown here is derived from an EMBL/GenBank/DDBJ whole genome shotgun (WGS) entry which is preliminary data.</text>
</comment>
<reference evidence="1" key="1">
    <citation type="submission" date="2021-02" db="EMBL/GenBank/DDBJ databases">
        <authorList>
            <consortium name="DOE Joint Genome Institute"/>
            <person name="Ahrendt S."/>
            <person name="Looney B.P."/>
            <person name="Miyauchi S."/>
            <person name="Morin E."/>
            <person name="Drula E."/>
            <person name="Courty P.E."/>
            <person name="Chicoki N."/>
            <person name="Fauchery L."/>
            <person name="Kohler A."/>
            <person name="Kuo A."/>
            <person name="Labutti K."/>
            <person name="Pangilinan J."/>
            <person name="Lipzen A."/>
            <person name="Riley R."/>
            <person name="Andreopoulos W."/>
            <person name="He G."/>
            <person name="Johnson J."/>
            <person name="Barry K.W."/>
            <person name="Grigoriev I.V."/>
            <person name="Nagy L."/>
            <person name="Hibbett D."/>
            <person name="Henrissat B."/>
            <person name="Matheny P.B."/>
            <person name="Labbe J."/>
            <person name="Martin F."/>
        </authorList>
    </citation>
    <scope>NUCLEOTIDE SEQUENCE</scope>
    <source>
        <strain evidence="1">EC-137</strain>
    </source>
</reference>
<organism evidence="1 2">
    <name type="scientific">Vararia minispora EC-137</name>
    <dbReference type="NCBI Taxonomy" id="1314806"/>
    <lineage>
        <taxon>Eukaryota</taxon>
        <taxon>Fungi</taxon>
        <taxon>Dikarya</taxon>
        <taxon>Basidiomycota</taxon>
        <taxon>Agaricomycotina</taxon>
        <taxon>Agaricomycetes</taxon>
        <taxon>Russulales</taxon>
        <taxon>Lachnocladiaceae</taxon>
        <taxon>Vararia</taxon>
    </lineage>
</organism>
<keyword evidence="2" id="KW-1185">Reference proteome</keyword>
<protein>
    <submittedName>
        <fullName evidence="1">Autophagy-related protein 27</fullName>
    </submittedName>
</protein>
<gene>
    <name evidence="1" type="ORF">K488DRAFT_59421</name>
</gene>
<proteinExistence type="predicted"/>
<sequence length="288" mass="31378">MPTSPRTRRANALSFFALLFSLAVAVSGQDSDCHITHDGMNYDLSRLGGAHYVQRSRSTPPTMMTDIIDFFICGGELNQKDDVASGDQCPAGTTACLIKTNTKDSESSPQRIVAVIPVAQSSHNPDYTTLESPKGIRITRSGAMYPASDGQQQSLVFDLLCEPNNDAGQPEFMSYDGKSATIQWKHEAACPFKGSTPPPEGDEEKGGDSSSAGSSLGWFFLVLLLAFVAYFVIGAYYNYTTYGATGLDLIPHRDFWREVPYMLQDVVSHLCSSFRPRHSSSRGGYIAV</sequence>
<dbReference type="EMBL" id="MU273788">
    <property type="protein sequence ID" value="KAI0028143.1"/>
    <property type="molecule type" value="Genomic_DNA"/>
</dbReference>
<dbReference type="Proteomes" id="UP000814128">
    <property type="component" value="Unassembled WGS sequence"/>
</dbReference>
<accession>A0ACB8Q990</accession>
<evidence type="ECO:0000313" key="1">
    <source>
        <dbReference type="EMBL" id="KAI0028143.1"/>
    </source>
</evidence>
<evidence type="ECO:0000313" key="2">
    <source>
        <dbReference type="Proteomes" id="UP000814128"/>
    </source>
</evidence>
<name>A0ACB8Q990_9AGAM</name>